<feature type="domain" description="ABC3 transporter permease C-terminal" evidence="7">
    <location>
        <begin position="682"/>
        <end position="793"/>
    </location>
</feature>
<dbReference type="Proteomes" id="UP000199437">
    <property type="component" value="Unassembled WGS sequence"/>
</dbReference>
<protein>
    <submittedName>
        <fullName evidence="9">Putative ABC transport system permease protein</fullName>
    </submittedName>
</protein>
<dbReference type="GO" id="GO:0005886">
    <property type="term" value="C:plasma membrane"/>
    <property type="evidence" value="ECO:0007669"/>
    <property type="project" value="UniProtKB-SubCell"/>
</dbReference>
<proteinExistence type="predicted"/>
<feature type="transmembrane region" description="Helical" evidence="6">
    <location>
        <begin position="286"/>
        <end position="305"/>
    </location>
</feature>
<feature type="transmembrane region" description="Helical" evidence="6">
    <location>
        <begin position="425"/>
        <end position="444"/>
    </location>
</feature>
<keyword evidence="4 6" id="KW-1133">Transmembrane helix</keyword>
<evidence type="ECO:0000256" key="2">
    <source>
        <dbReference type="ARBA" id="ARBA00022475"/>
    </source>
</evidence>
<comment type="subcellular location">
    <subcellularLocation>
        <location evidence="1">Cell membrane</location>
        <topology evidence="1">Multi-pass membrane protein</topology>
    </subcellularLocation>
</comment>
<dbReference type="GO" id="GO:0022857">
    <property type="term" value="F:transmembrane transporter activity"/>
    <property type="evidence" value="ECO:0007669"/>
    <property type="project" value="TreeGrafter"/>
</dbReference>
<evidence type="ECO:0000259" key="8">
    <source>
        <dbReference type="Pfam" id="PF12704"/>
    </source>
</evidence>
<name>A0A1I0QKC1_9BACT</name>
<dbReference type="InterPro" id="IPR025857">
    <property type="entry name" value="MacB_PCD"/>
</dbReference>
<dbReference type="OrthoDB" id="5933722at2"/>
<evidence type="ECO:0000256" key="5">
    <source>
        <dbReference type="ARBA" id="ARBA00023136"/>
    </source>
</evidence>
<organism evidence="9 10">
    <name type="scientific">Roseivirga pacifica</name>
    <dbReference type="NCBI Taxonomy" id="1267423"/>
    <lineage>
        <taxon>Bacteria</taxon>
        <taxon>Pseudomonadati</taxon>
        <taxon>Bacteroidota</taxon>
        <taxon>Cytophagia</taxon>
        <taxon>Cytophagales</taxon>
        <taxon>Roseivirgaceae</taxon>
        <taxon>Roseivirga</taxon>
    </lineage>
</organism>
<evidence type="ECO:0000313" key="9">
    <source>
        <dbReference type="EMBL" id="SEW27657.1"/>
    </source>
</evidence>
<dbReference type="Pfam" id="PF02687">
    <property type="entry name" value="FtsX"/>
    <property type="match status" value="2"/>
</dbReference>
<dbReference type="InterPro" id="IPR050250">
    <property type="entry name" value="Macrolide_Exporter_MacB"/>
</dbReference>
<evidence type="ECO:0000256" key="1">
    <source>
        <dbReference type="ARBA" id="ARBA00004651"/>
    </source>
</evidence>
<keyword evidence="10" id="KW-1185">Reference proteome</keyword>
<keyword evidence="2" id="KW-1003">Cell membrane</keyword>
<feature type="transmembrane region" description="Helical" evidence="6">
    <location>
        <begin position="676"/>
        <end position="701"/>
    </location>
</feature>
<dbReference type="GeneID" id="99987120"/>
<evidence type="ECO:0000313" key="10">
    <source>
        <dbReference type="Proteomes" id="UP000199437"/>
    </source>
</evidence>
<evidence type="ECO:0000256" key="3">
    <source>
        <dbReference type="ARBA" id="ARBA00022692"/>
    </source>
</evidence>
<feature type="domain" description="MacB-like periplasmic core" evidence="8">
    <location>
        <begin position="21"/>
        <end position="239"/>
    </location>
</feature>
<feature type="transmembrane region" description="Helical" evidence="6">
    <location>
        <begin position="759"/>
        <end position="781"/>
    </location>
</feature>
<evidence type="ECO:0000256" key="4">
    <source>
        <dbReference type="ARBA" id="ARBA00022989"/>
    </source>
</evidence>
<dbReference type="STRING" id="1267423.SAMN05216290_2421"/>
<feature type="domain" description="MacB-like periplasmic core" evidence="8">
    <location>
        <begin position="432"/>
        <end position="604"/>
    </location>
</feature>
<dbReference type="PANTHER" id="PTHR30572:SF18">
    <property type="entry name" value="ABC-TYPE MACROLIDE FAMILY EXPORT SYSTEM PERMEASE COMPONENT 2"/>
    <property type="match status" value="1"/>
</dbReference>
<dbReference type="InterPro" id="IPR003838">
    <property type="entry name" value="ABC3_permease_C"/>
</dbReference>
<feature type="transmembrane region" description="Helical" evidence="6">
    <location>
        <begin position="330"/>
        <end position="352"/>
    </location>
</feature>
<keyword evidence="5 6" id="KW-0472">Membrane</keyword>
<evidence type="ECO:0000259" key="7">
    <source>
        <dbReference type="Pfam" id="PF02687"/>
    </source>
</evidence>
<gene>
    <name evidence="9" type="ORF">SAMN05216290_2421</name>
</gene>
<sequence>MFKNYFKIALRTLVKNKGYAFINILGLAIGIAGATLLLTFVKDEVSFDKFHTKSERIVRPLTIQTNLEEPRYYGSNPMIYATTLAEEVPEVETQVTFYRYGGQINFTLNGENYTERDFYFVTEDFFKVFDFKLLKGDKETAISEPKSVMISQSKAIGLFGTDDVIGETLETQGGNVKITAVMEDIPDNSHFFADLLFTELLPAQFMERIQNSWTDFNSTSYLLLRPGTKVEDFEAKAQAVALERMPENFAQMVRFEMQALEDIHFNSAHIESDIARFKSDKTYSTVFIFIAVFLVLIAAVNYMNLATSKAVFRAKEIGIRKVVGAVRKQLIFQFLTESLIIAFVALLISIGLTDLTMPFFNDLTGRNYEFSWATLLTYSDTLLLITLAIGLLSGIYPALFMTNFKPVAVLKGEQVKGGSFNVRKALVVFQFVLSTVLMISTFVVSNQMSYIKERNLGFDKENLLVIDINNGDVRPVFKTMKNEFAQIPGVESVAVASRIPGEWKNISRVGVNMYNSAGAPTDSTEVYYMSFDPTMLSTFGLSLAEGEFFGGNDASDSTKILLNQAAVKEFGLENPVGKQIELQVSEGKGKYTVIGVFEDFNFQSLHAEIEPLIVGAWNNRASVIDYFILKVNGNTSEVIEQARAVHAKFDRRTVMEYHFLDTMLETYYESEQQASVIFKVGAGLSIFIACLGLFGLASFTVERRVKELGIRKVLGASEWRLFYMLSSSFSKQVLVAFIMACPIAYYVMQSWLANFQYRVGLGVGAFAIAGLATLLIAIITVSYRSIKAANSNPVNSLRSE</sequence>
<dbReference type="AlphaFoldDB" id="A0A1I0QKC1"/>
<evidence type="ECO:0000256" key="6">
    <source>
        <dbReference type="SAM" id="Phobius"/>
    </source>
</evidence>
<keyword evidence="3 6" id="KW-0812">Transmembrane</keyword>
<dbReference type="EMBL" id="FOIR01000002">
    <property type="protein sequence ID" value="SEW27657.1"/>
    <property type="molecule type" value="Genomic_DNA"/>
</dbReference>
<feature type="transmembrane region" description="Helical" evidence="6">
    <location>
        <begin position="20"/>
        <end position="41"/>
    </location>
</feature>
<feature type="transmembrane region" description="Helical" evidence="6">
    <location>
        <begin position="382"/>
        <end position="404"/>
    </location>
</feature>
<feature type="transmembrane region" description="Helical" evidence="6">
    <location>
        <begin position="721"/>
        <end position="747"/>
    </location>
</feature>
<reference evidence="10" key="1">
    <citation type="submission" date="2016-10" db="EMBL/GenBank/DDBJ databases">
        <authorList>
            <person name="Varghese N."/>
            <person name="Submissions S."/>
        </authorList>
    </citation>
    <scope>NUCLEOTIDE SEQUENCE [LARGE SCALE GENOMIC DNA]</scope>
    <source>
        <strain evidence="10">CGMCC 1.12402</strain>
    </source>
</reference>
<dbReference type="Pfam" id="PF12704">
    <property type="entry name" value="MacB_PCD"/>
    <property type="match status" value="2"/>
</dbReference>
<dbReference type="RefSeq" id="WP_090258837.1">
    <property type="nucleotide sequence ID" value="NZ_FOIR01000002.1"/>
</dbReference>
<dbReference type="PANTHER" id="PTHR30572">
    <property type="entry name" value="MEMBRANE COMPONENT OF TRANSPORTER-RELATED"/>
    <property type="match status" value="1"/>
</dbReference>
<feature type="domain" description="ABC3 transporter permease C-terminal" evidence="7">
    <location>
        <begin position="288"/>
        <end position="404"/>
    </location>
</feature>
<accession>A0A1I0QKC1</accession>